<name>A0A316VI28_9BASI</name>
<evidence type="ECO:0000313" key="1">
    <source>
        <dbReference type="EMBL" id="PWN37317.1"/>
    </source>
</evidence>
<proteinExistence type="predicted"/>
<dbReference type="InParanoid" id="A0A316VI28"/>
<dbReference type="AlphaFoldDB" id="A0A316VI28"/>
<sequence>MRSLEEVTLVSVPDAIVNTTNFGEPTKWPFAAVRLQKLEMHNIRYGYLFPCEELYQTISEAEEIELCCSDLIYREKDVWRFISTANATLKKCRAHYFLDRPGKTPSLPITYKFPQLDQLFLTTESTTSIQSNQPEIIRQRFECPKLKVLYAESSNSTRMIEQLLCNDIEELCIEDLPTEAEDRRRIFEKLEKCTKVKKLMFSRWGRIADIKEICIRLRKAPLEEVWMELLEDEAMIEVKKMVEDRLSDGFATKIRKATIVSLTNQPSKEMEWFAKHIPDLKSYNYNKLVGQRETMFKRKGLHYFEL</sequence>
<keyword evidence="2" id="KW-1185">Reference proteome</keyword>
<gene>
    <name evidence="1" type="ORF">FA14DRAFT_152719</name>
</gene>
<protein>
    <recommendedName>
        <fullName evidence="3">F-box domain-containing protein</fullName>
    </recommendedName>
</protein>
<dbReference type="Proteomes" id="UP000245771">
    <property type="component" value="Unassembled WGS sequence"/>
</dbReference>
<dbReference type="GeneID" id="37019332"/>
<evidence type="ECO:0008006" key="3">
    <source>
        <dbReference type="Google" id="ProtNLM"/>
    </source>
</evidence>
<organism evidence="1 2">
    <name type="scientific">Meira miltonrushii</name>
    <dbReference type="NCBI Taxonomy" id="1280837"/>
    <lineage>
        <taxon>Eukaryota</taxon>
        <taxon>Fungi</taxon>
        <taxon>Dikarya</taxon>
        <taxon>Basidiomycota</taxon>
        <taxon>Ustilaginomycotina</taxon>
        <taxon>Exobasidiomycetes</taxon>
        <taxon>Exobasidiales</taxon>
        <taxon>Brachybasidiaceae</taxon>
        <taxon>Meira</taxon>
    </lineage>
</organism>
<accession>A0A316VI28</accession>
<reference evidence="1 2" key="1">
    <citation type="journal article" date="2018" name="Mol. Biol. Evol.">
        <title>Broad Genomic Sampling Reveals a Smut Pathogenic Ancestry of the Fungal Clade Ustilaginomycotina.</title>
        <authorList>
            <person name="Kijpornyongpan T."/>
            <person name="Mondo S.J."/>
            <person name="Barry K."/>
            <person name="Sandor L."/>
            <person name="Lee J."/>
            <person name="Lipzen A."/>
            <person name="Pangilinan J."/>
            <person name="LaButti K."/>
            <person name="Hainaut M."/>
            <person name="Henrissat B."/>
            <person name="Grigoriev I.V."/>
            <person name="Spatafora J.W."/>
            <person name="Aime M.C."/>
        </authorList>
    </citation>
    <scope>NUCLEOTIDE SEQUENCE [LARGE SCALE GENOMIC DNA]</scope>
    <source>
        <strain evidence="1 2">MCA 3882</strain>
    </source>
</reference>
<dbReference type="RefSeq" id="XP_025357619.1">
    <property type="nucleotide sequence ID" value="XM_025497551.1"/>
</dbReference>
<dbReference type="EMBL" id="KZ819602">
    <property type="protein sequence ID" value="PWN37317.1"/>
    <property type="molecule type" value="Genomic_DNA"/>
</dbReference>
<evidence type="ECO:0000313" key="2">
    <source>
        <dbReference type="Proteomes" id="UP000245771"/>
    </source>
</evidence>